<comment type="similarity">
    <text evidence="1">Belongs to the actin family.</text>
</comment>
<dbReference type="Proteomes" id="UP001151295">
    <property type="component" value="Unassembled WGS sequence"/>
</dbReference>
<accession>A0ABQ8PG84</accession>
<evidence type="ECO:0000256" key="3">
    <source>
        <dbReference type="SAM" id="MobiDB-lite"/>
    </source>
</evidence>
<keyword evidence="5" id="KW-1185">Reference proteome</keyword>
<dbReference type="Gene3D" id="3.30.420.40">
    <property type="match status" value="4"/>
</dbReference>
<evidence type="ECO:0000256" key="2">
    <source>
        <dbReference type="SAM" id="Coils"/>
    </source>
</evidence>
<reference evidence="4" key="1">
    <citation type="submission" date="2022-07" db="EMBL/GenBank/DDBJ databases">
        <title>Phylogenomic reconstructions and comparative analyses of Kickxellomycotina fungi.</title>
        <authorList>
            <person name="Reynolds N.K."/>
            <person name="Stajich J.E."/>
            <person name="Barry K."/>
            <person name="Grigoriev I.V."/>
            <person name="Crous P."/>
            <person name="Smith M.E."/>
        </authorList>
    </citation>
    <scope>NUCLEOTIDE SEQUENCE</scope>
    <source>
        <strain evidence="4">BCRC 34882</strain>
    </source>
</reference>
<gene>
    <name evidence="4" type="primary">ARP5</name>
    <name evidence="4" type="ORF">EDC05_005397</name>
</gene>
<evidence type="ECO:0000313" key="5">
    <source>
        <dbReference type="Proteomes" id="UP001151295"/>
    </source>
</evidence>
<feature type="coiled-coil region" evidence="2">
    <location>
        <begin position="288"/>
        <end position="378"/>
    </location>
</feature>
<feature type="region of interest" description="Disordered" evidence="3">
    <location>
        <begin position="478"/>
        <end position="527"/>
    </location>
</feature>
<dbReference type="EMBL" id="JANBQD010000101">
    <property type="protein sequence ID" value="KAJ1988257.1"/>
    <property type="molecule type" value="Genomic_DNA"/>
</dbReference>
<proteinExistence type="inferred from homology"/>
<dbReference type="Pfam" id="PF00022">
    <property type="entry name" value="Actin"/>
    <property type="match status" value="2"/>
</dbReference>
<dbReference type="SUPFAM" id="SSF53067">
    <property type="entry name" value="Actin-like ATPase domain"/>
    <property type="match status" value="2"/>
</dbReference>
<comment type="caution">
    <text evidence="4">The sequence shown here is derived from an EMBL/GenBank/DDBJ whole genome shotgun (WGS) entry which is preliminary data.</text>
</comment>
<dbReference type="PANTHER" id="PTHR11937">
    <property type="entry name" value="ACTIN"/>
    <property type="match status" value="1"/>
</dbReference>
<dbReference type="CDD" id="cd10211">
    <property type="entry name" value="ASKHA_NBD_Arp5"/>
    <property type="match status" value="1"/>
</dbReference>
<evidence type="ECO:0000313" key="4">
    <source>
        <dbReference type="EMBL" id="KAJ1988257.1"/>
    </source>
</evidence>
<name>A0ABQ8PG84_9FUNG</name>
<dbReference type="Gene3D" id="3.90.640.10">
    <property type="entry name" value="Actin, Chain A, domain 4"/>
    <property type="match status" value="2"/>
</dbReference>
<keyword evidence="2" id="KW-0175">Coiled coil</keyword>
<feature type="compositionally biased region" description="Acidic residues" evidence="3">
    <location>
        <begin position="516"/>
        <end position="527"/>
    </location>
</feature>
<feature type="region of interest" description="Disordered" evidence="3">
    <location>
        <begin position="414"/>
        <end position="434"/>
    </location>
</feature>
<organism evidence="4 5">
    <name type="scientific">Coemansia umbellata</name>
    <dbReference type="NCBI Taxonomy" id="1424467"/>
    <lineage>
        <taxon>Eukaryota</taxon>
        <taxon>Fungi</taxon>
        <taxon>Fungi incertae sedis</taxon>
        <taxon>Zoopagomycota</taxon>
        <taxon>Kickxellomycotina</taxon>
        <taxon>Kickxellomycetes</taxon>
        <taxon>Kickxellales</taxon>
        <taxon>Kickxellaceae</taxon>
        <taxon>Coemansia</taxon>
    </lineage>
</organism>
<dbReference type="SMART" id="SM00268">
    <property type="entry name" value="ACTIN"/>
    <property type="match status" value="1"/>
</dbReference>
<sequence length="760" mass="86475">MAMVVAEQKNVYDIPDGSPEPSLVTPSFDYAAIGQGGTPLIIDNGSGKCRAGWATESDPRLEFDSIVAKYRNRKVGSDLLLLVGTDVHSDPMAKSSIRSGFDNGVVTNFDVMENILDYVFTMLGCEEDSVNQPIVMTETVCNPYTSRKHMSELLFECYNAPSVAYGIDSVWSYYKNIGTFSTDGLVFGSGNVNSHVIPIYDSRAHTEYCKRLNIGALSMEEYLLKLLQLKYPNFPMKITEWQSEQLISNFAYIAEDFDKELGCYLTTADSLADKDIVVQFPFPMPSLDERTEEEIQKATERRREQAKKMQEMAAKKRQEKLETRAKELEELLELRSSKAVVDADNFAARLDDLGFADEQELDEAISNAQNIINRAQNKELGLEPEEKEDPVFPLVNMPDEELTDEQRQEKRKQVFLKASHDARERTKVEKEKERVRLEELAKQDEEQRLNHFDEWLANLQAQRNGVISRMEDRRLRRKELNDRRSHASQMRMRNIADLAANETATPSSKRRRRGDQDDDFGAEDDDWNIYRDISKEEEAEEDEEDEAELDKYNKQLEKYAPDYLESLDREARAKIENTTMYRFTEGCQPAILEKPAAPQKLDNTTIVARAAREYQLHLNVERIRVPEIVFRPSLIGIDQAGLVETIDGIVKQTKRLSLVNNIFVTGGGFSQVSGILKRLEKDVLSIAPVSTPITIRRAADPLRDAWRGAAQWSIKEPEAFKSGSISRQDYLEYGGEYLREHGASNKHYSIPSTKSSPGTA</sequence>
<evidence type="ECO:0000256" key="1">
    <source>
        <dbReference type="RuleBase" id="RU000487"/>
    </source>
</evidence>
<dbReference type="InterPro" id="IPR043129">
    <property type="entry name" value="ATPase_NBD"/>
</dbReference>
<protein>
    <submittedName>
        <fullName evidence="4">Nuclear actin-protein involved in chromatin remodeling</fullName>
    </submittedName>
</protein>
<dbReference type="InterPro" id="IPR004000">
    <property type="entry name" value="Actin"/>
</dbReference>